<keyword evidence="6" id="KW-1185">Reference proteome</keyword>
<dbReference type="RefSeq" id="XP_040679409.1">
    <property type="nucleotide sequence ID" value="XM_040822902.1"/>
</dbReference>
<keyword evidence="2" id="KW-0472">Membrane</keyword>
<keyword evidence="2" id="KW-0812">Transmembrane</keyword>
<feature type="transmembrane region" description="Helical" evidence="2">
    <location>
        <begin position="332"/>
        <end position="353"/>
    </location>
</feature>
<dbReference type="CDD" id="cd09630">
    <property type="entry name" value="CDH_like_cytochrome"/>
    <property type="match status" value="1"/>
</dbReference>
<name>A0A0B2WWB9_METAS</name>
<dbReference type="PROSITE" id="PS50836">
    <property type="entry name" value="DOMON"/>
    <property type="match status" value="1"/>
</dbReference>
<accession>A0A0B2WWB9</accession>
<evidence type="ECO:0000256" key="2">
    <source>
        <dbReference type="SAM" id="Phobius"/>
    </source>
</evidence>
<evidence type="ECO:0000256" key="3">
    <source>
        <dbReference type="SAM" id="SignalP"/>
    </source>
</evidence>
<protein>
    <submittedName>
        <fullName evidence="5">Integral membrane protein</fullName>
    </submittedName>
</protein>
<dbReference type="AlphaFoldDB" id="A0A0B2WWB9"/>
<dbReference type="GeneID" id="63738559"/>
<comment type="caution">
    <text evidence="5">The sequence shown here is derived from an EMBL/GenBank/DDBJ whole genome shotgun (WGS) entry which is preliminary data.</text>
</comment>
<evidence type="ECO:0000259" key="4">
    <source>
        <dbReference type="PROSITE" id="PS50836"/>
    </source>
</evidence>
<dbReference type="InterPro" id="IPR015920">
    <property type="entry name" value="Cellobiose_DH-like_cyt"/>
</dbReference>
<dbReference type="PANTHER" id="PTHR47797">
    <property type="entry name" value="DEHYDROGENASE, PUTATIVE (AFU_ORTHOLOGUE AFUA_8G05805)-RELATED"/>
    <property type="match status" value="1"/>
</dbReference>
<feature type="signal peptide" evidence="3">
    <location>
        <begin position="1"/>
        <end position="33"/>
    </location>
</feature>
<feature type="transmembrane region" description="Helical" evidence="2">
    <location>
        <begin position="231"/>
        <end position="256"/>
    </location>
</feature>
<evidence type="ECO:0000313" key="6">
    <source>
        <dbReference type="Proteomes" id="UP000030816"/>
    </source>
</evidence>
<gene>
    <name evidence="5" type="ORF">MAM_04104</name>
</gene>
<feature type="transmembrane region" description="Helical" evidence="2">
    <location>
        <begin position="263"/>
        <end position="283"/>
    </location>
</feature>
<dbReference type="CDD" id="cd08760">
    <property type="entry name" value="Cyt_b561_FRRS1_like"/>
    <property type="match status" value="1"/>
</dbReference>
<sequence length="407" mass="42687">MMRAIASVLTREAVLAAGLIAGLFSLQAAPVDAATASQCPVPGQICFQWAVPEAAASSGSGSVYLQMRAPTSYEWVGLGIGSRMNGADMFVMYTDGAGNVTLSTRRGLGHVMPLYSPKAGVELLAGSGEMDGQMVANVKCNSCSRLTLGSSNAWLSAWKQGTGLASTKPDAQIDYHDGNAVFSVDFSKATIPSDQNPFASGDGNGGNATSAPGGDGHGVAVVQGDPVRTLLYAHGIIMSAVFVLGYPIGAMLMPLLGRWAMHAGWQLVTFMAMWAGVGVGYVLSRRTDLQCHSQLGIILACLVSLQPLLGYLHHRHYLKSKQRGIVSHFHIWYGRLLIILGVIDGGLGLQLAGNDYTFVVTYCVLVAVVAAAYVAVVLFKMRRTRRAGVPRGSPGNAKIPGAGSATT</sequence>
<dbReference type="HOGENOM" id="CLU_031471_1_0_1"/>
<feature type="region of interest" description="Disordered" evidence="1">
    <location>
        <begin position="195"/>
        <end position="214"/>
    </location>
</feature>
<dbReference type="SMART" id="SM00664">
    <property type="entry name" value="DoH"/>
    <property type="match status" value="1"/>
</dbReference>
<dbReference type="Proteomes" id="UP000030816">
    <property type="component" value="Unassembled WGS sequence"/>
</dbReference>
<dbReference type="EMBL" id="AZHE01000008">
    <property type="protein sequence ID" value="KHN98343.1"/>
    <property type="molecule type" value="Genomic_DNA"/>
</dbReference>
<reference evidence="5 6" key="1">
    <citation type="journal article" date="2014" name="Proc. Natl. Acad. Sci. U.S.A.">
        <title>Trajectory and genomic determinants of fungal-pathogen speciation and host adaptation.</title>
        <authorList>
            <person name="Hu X."/>
            <person name="Xiao G."/>
            <person name="Zheng P."/>
            <person name="Shang Y."/>
            <person name="Su Y."/>
            <person name="Zhang X."/>
            <person name="Liu X."/>
            <person name="Zhan S."/>
            <person name="St Leger R.J."/>
            <person name="Wang C."/>
        </authorList>
    </citation>
    <scope>NUCLEOTIDE SEQUENCE [LARGE SCALE GENOMIC DNA]</scope>
    <source>
        <strain evidence="5 6">ARSEF 1941</strain>
    </source>
</reference>
<feature type="domain" description="DOMON" evidence="4">
    <location>
        <begin position="43"/>
        <end position="161"/>
    </location>
</feature>
<feature type="chain" id="PRO_5002078603" evidence="3">
    <location>
        <begin position="34"/>
        <end position="407"/>
    </location>
</feature>
<keyword evidence="2" id="KW-1133">Transmembrane helix</keyword>
<keyword evidence="3" id="KW-0732">Signal</keyword>
<dbReference type="PANTHER" id="PTHR47797:SF4">
    <property type="entry name" value="DOMON DOMAIN-CONTAINING PROTEIN"/>
    <property type="match status" value="1"/>
</dbReference>
<feature type="transmembrane region" description="Helical" evidence="2">
    <location>
        <begin position="359"/>
        <end position="379"/>
    </location>
</feature>
<dbReference type="STRING" id="1081103.A0A0B2WWB9"/>
<evidence type="ECO:0000313" key="5">
    <source>
        <dbReference type="EMBL" id="KHN98343.1"/>
    </source>
</evidence>
<proteinExistence type="predicted"/>
<dbReference type="Pfam" id="PF16010">
    <property type="entry name" value="CDH-cyt"/>
    <property type="match status" value="1"/>
</dbReference>
<dbReference type="OrthoDB" id="19261at2759"/>
<evidence type="ECO:0000256" key="1">
    <source>
        <dbReference type="SAM" id="MobiDB-lite"/>
    </source>
</evidence>
<dbReference type="InterPro" id="IPR005018">
    <property type="entry name" value="DOMON_domain"/>
</dbReference>
<organism evidence="5 6">
    <name type="scientific">Metarhizium album (strain ARSEF 1941)</name>
    <dbReference type="NCBI Taxonomy" id="1081103"/>
    <lineage>
        <taxon>Eukaryota</taxon>
        <taxon>Fungi</taxon>
        <taxon>Dikarya</taxon>
        <taxon>Ascomycota</taxon>
        <taxon>Pezizomycotina</taxon>
        <taxon>Sordariomycetes</taxon>
        <taxon>Hypocreomycetidae</taxon>
        <taxon>Hypocreales</taxon>
        <taxon>Clavicipitaceae</taxon>
        <taxon>Metarhizium</taxon>
    </lineage>
</organism>
<feature type="region of interest" description="Disordered" evidence="1">
    <location>
        <begin position="387"/>
        <end position="407"/>
    </location>
</feature>
<dbReference type="Gene3D" id="2.60.40.1210">
    <property type="entry name" value="Cellobiose dehydrogenase, cytochrome domain"/>
    <property type="match status" value="1"/>
</dbReference>
<dbReference type="SUPFAM" id="SSF49344">
    <property type="entry name" value="CBD9-like"/>
    <property type="match status" value="1"/>
</dbReference>